<sequence length="72" mass="7781">MSCLRLRAMLSRPISLAIANSSAIDFFFNSVKFIDKSLAVDQVRTAVSSTTYAMDKCSDAIAIGVCTELIAM</sequence>
<evidence type="ECO:0000313" key="2">
    <source>
        <dbReference type="EMBL" id="GAA0322559.1"/>
    </source>
</evidence>
<proteinExistence type="predicted"/>
<comment type="caution">
    <text evidence="2">The sequence shown here is derived from an EMBL/GenBank/DDBJ whole genome shotgun (WGS) entry which is preliminary data.</text>
</comment>
<feature type="chain" id="PRO_5047042965" evidence="1">
    <location>
        <begin position="20"/>
        <end position="72"/>
    </location>
</feature>
<keyword evidence="1" id="KW-0732">Signal</keyword>
<feature type="signal peptide" evidence="1">
    <location>
        <begin position="1"/>
        <end position="19"/>
    </location>
</feature>
<name>A0ABP3FS51_9GAMM</name>
<gene>
    <name evidence="2" type="ORF">GCM10009129_20440</name>
</gene>
<protein>
    <submittedName>
        <fullName evidence="2">Uncharacterized protein</fullName>
    </submittedName>
</protein>
<evidence type="ECO:0000256" key="1">
    <source>
        <dbReference type="SAM" id="SignalP"/>
    </source>
</evidence>
<evidence type="ECO:0000313" key="3">
    <source>
        <dbReference type="Proteomes" id="UP001501787"/>
    </source>
</evidence>
<keyword evidence="3" id="KW-1185">Reference proteome</keyword>
<dbReference type="EMBL" id="BAAAFR010000008">
    <property type="protein sequence ID" value="GAA0322559.1"/>
    <property type="molecule type" value="Genomic_DNA"/>
</dbReference>
<organism evidence="2 3">
    <name type="scientific">Psychrobacter aestuarii</name>
    <dbReference type="NCBI Taxonomy" id="556327"/>
    <lineage>
        <taxon>Bacteria</taxon>
        <taxon>Pseudomonadati</taxon>
        <taxon>Pseudomonadota</taxon>
        <taxon>Gammaproteobacteria</taxon>
        <taxon>Moraxellales</taxon>
        <taxon>Moraxellaceae</taxon>
        <taxon>Psychrobacter</taxon>
    </lineage>
</organism>
<dbReference type="Proteomes" id="UP001501787">
    <property type="component" value="Unassembled WGS sequence"/>
</dbReference>
<accession>A0ABP3FS51</accession>
<reference evidence="3" key="1">
    <citation type="journal article" date="2019" name="Int. J. Syst. Evol. Microbiol.">
        <title>The Global Catalogue of Microorganisms (GCM) 10K type strain sequencing project: providing services to taxonomists for standard genome sequencing and annotation.</title>
        <authorList>
            <consortium name="The Broad Institute Genomics Platform"/>
            <consortium name="The Broad Institute Genome Sequencing Center for Infectious Disease"/>
            <person name="Wu L."/>
            <person name="Ma J."/>
        </authorList>
    </citation>
    <scope>NUCLEOTIDE SEQUENCE [LARGE SCALE GENOMIC DNA]</scope>
    <source>
        <strain evidence="3">JCM 16343</strain>
    </source>
</reference>